<evidence type="ECO:0000313" key="1">
    <source>
        <dbReference type="EMBL" id="KAA1189771.1"/>
    </source>
</evidence>
<sequence>MRLRTKLGHNMNNDKPLKLKIPAQTLEQFDHFQLHRDAALEWAQQLPVANTPAVARQLLSALIDLNHCKLSPELRYEILQALSGSLQVTLTNLSKRFLHQPLVMPQEPRQLAELTDDLYTQLTTAYSIVAVQIVSDPDSVHENNPARLLCASLQAGLLSAGRNILLAFQLYRPVDLGGWLTLHQLYSLAERQGLATLAVTGEDGAQVTITDTYLPTLILGCAKPNQLRQSDMVAVHTALAEWSNMLEIGEQGAVDGLFLVDLDSDQPPLYSALYGNQEGGRCRQINTETLVIQLKHLRERDDARGKPGLKLKSGVFLPSNMLSHLIDCLGSMSMRNFGRVPSEAPLLLSAGLSAAHYHTAGEKDFELLLHGQDYVPPAEARLGNNPFLHDGKTGQDPWRKANPEKDFVREEAANEAEAELSHRVELDEQSLRAINEDTTAEPAGRNYPVHRLYTINASPGGYCLRWSGDTPDSVRAGTVAAIKEEPGDAWSIAVIRWVSQLQNSDTLLGLELLSPQALAYGALIHSKKGQVSEPQRVLLLPEIKLVGQPHTLITPRSGFRERQKITLLRLGETFYIQLTRQIAATAGYAQFDFRYIKHPDEVMAEDKSGPLDASYDSLWSNI</sequence>
<keyword evidence="2" id="KW-1185">Reference proteome</keyword>
<proteinExistence type="predicted"/>
<protein>
    <recommendedName>
        <fullName evidence="3">GTPase</fullName>
    </recommendedName>
</protein>
<organism evidence="1 2">
    <name type="scientific">Pseudohalioglobus sediminis</name>
    <dbReference type="NCBI Taxonomy" id="2606449"/>
    <lineage>
        <taxon>Bacteria</taxon>
        <taxon>Pseudomonadati</taxon>
        <taxon>Pseudomonadota</taxon>
        <taxon>Gammaproteobacteria</taxon>
        <taxon>Cellvibrionales</taxon>
        <taxon>Halieaceae</taxon>
        <taxon>Pseudohalioglobus</taxon>
    </lineage>
</organism>
<gene>
    <name evidence="1" type="ORF">F0M18_15610</name>
</gene>
<dbReference type="AlphaFoldDB" id="A0A5B0WUA1"/>
<accession>A0A5B0WUA1</accession>
<evidence type="ECO:0000313" key="2">
    <source>
        <dbReference type="Proteomes" id="UP000323708"/>
    </source>
</evidence>
<comment type="caution">
    <text evidence="1">The sequence shown here is derived from an EMBL/GenBank/DDBJ whole genome shotgun (WGS) entry which is preliminary data.</text>
</comment>
<dbReference type="Proteomes" id="UP000323708">
    <property type="component" value="Unassembled WGS sequence"/>
</dbReference>
<name>A0A5B0WUA1_9GAMM</name>
<evidence type="ECO:0008006" key="3">
    <source>
        <dbReference type="Google" id="ProtNLM"/>
    </source>
</evidence>
<dbReference type="RefSeq" id="WP_149612380.1">
    <property type="nucleotide sequence ID" value="NZ_VTUX01000007.1"/>
</dbReference>
<dbReference type="EMBL" id="VTUX01000007">
    <property type="protein sequence ID" value="KAA1189771.1"/>
    <property type="molecule type" value="Genomic_DNA"/>
</dbReference>
<reference evidence="1 2" key="1">
    <citation type="submission" date="2019-09" db="EMBL/GenBank/DDBJ databases">
        <authorList>
            <person name="Chen X.-Y."/>
        </authorList>
    </citation>
    <scope>NUCLEOTIDE SEQUENCE [LARGE SCALE GENOMIC DNA]</scope>
    <source>
        <strain evidence="1 2">NY5</strain>
    </source>
</reference>